<keyword evidence="2" id="KW-0456">Lyase</keyword>
<reference evidence="2 3" key="1">
    <citation type="submission" date="2018-05" db="EMBL/GenBank/DDBJ databases">
        <title>Leucothrix arctica sp. nov., isolated from Arctic seawater.</title>
        <authorList>
            <person name="Choi A."/>
            <person name="Baek K."/>
        </authorList>
    </citation>
    <scope>NUCLEOTIDE SEQUENCE [LARGE SCALE GENOMIC DNA]</scope>
    <source>
        <strain evidence="2 3">JCM 18388</strain>
    </source>
</reference>
<dbReference type="SUPFAM" id="SSF48173">
    <property type="entry name" value="Cryptochrome/photolyase FAD-binding domain"/>
    <property type="match status" value="1"/>
</dbReference>
<dbReference type="RefSeq" id="WP_109838580.1">
    <property type="nucleotide sequence ID" value="NZ_QGKM01000047.1"/>
</dbReference>
<name>A0A317C949_9GAMM</name>
<comment type="caution">
    <text evidence="2">The sequence shown here is derived from an EMBL/GenBank/DDBJ whole genome shotgun (WGS) entry which is preliminary data.</text>
</comment>
<evidence type="ECO:0000256" key="1">
    <source>
        <dbReference type="SAM" id="MobiDB-lite"/>
    </source>
</evidence>
<dbReference type="Gene3D" id="1.25.40.80">
    <property type="match status" value="1"/>
</dbReference>
<proteinExistence type="predicted"/>
<dbReference type="PANTHER" id="PTHR38657">
    <property type="entry name" value="SLR1343 PROTEIN"/>
    <property type="match status" value="1"/>
</dbReference>
<dbReference type="AlphaFoldDB" id="A0A317C949"/>
<dbReference type="Proteomes" id="UP000245539">
    <property type="component" value="Unassembled WGS sequence"/>
</dbReference>
<protein>
    <submittedName>
        <fullName evidence="2">Cryptochrome/photolyase family protein</fullName>
    </submittedName>
</protein>
<dbReference type="Pfam" id="PF04244">
    <property type="entry name" value="DPRP"/>
    <property type="match status" value="1"/>
</dbReference>
<evidence type="ECO:0000313" key="3">
    <source>
        <dbReference type="Proteomes" id="UP000245539"/>
    </source>
</evidence>
<accession>A0A317C949</accession>
<dbReference type="InterPro" id="IPR052551">
    <property type="entry name" value="UV-DNA_repair_photolyase"/>
</dbReference>
<dbReference type="PANTHER" id="PTHR38657:SF1">
    <property type="entry name" value="SLR1343 PROTEIN"/>
    <property type="match status" value="1"/>
</dbReference>
<evidence type="ECO:0000313" key="2">
    <source>
        <dbReference type="EMBL" id="PWQ95134.1"/>
    </source>
</evidence>
<dbReference type="OrthoDB" id="5288100at2"/>
<dbReference type="Gene3D" id="3.40.50.620">
    <property type="entry name" value="HUPs"/>
    <property type="match status" value="1"/>
</dbReference>
<feature type="region of interest" description="Disordered" evidence="1">
    <location>
        <begin position="174"/>
        <end position="196"/>
    </location>
</feature>
<dbReference type="Gene3D" id="1.10.10.1710">
    <property type="entry name" value="Deoxyribodipyrimidine photolyase-related"/>
    <property type="match status" value="1"/>
</dbReference>
<dbReference type="InterPro" id="IPR036134">
    <property type="entry name" value="Crypto/Photolyase_FAD-like_sf"/>
</dbReference>
<dbReference type="GO" id="GO:0016829">
    <property type="term" value="F:lyase activity"/>
    <property type="evidence" value="ECO:0007669"/>
    <property type="project" value="UniProtKB-KW"/>
</dbReference>
<dbReference type="Gene3D" id="1.10.579.10">
    <property type="entry name" value="DNA Cyclobutane Dipyrimidine Photolyase, subunit A, domain 3"/>
    <property type="match status" value="1"/>
</dbReference>
<dbReference type="InterPro" id="IPR014729">
    <property type="entry name" value="Rossmann-like_a/b/a_fold"/>
</dbReference>
<gene>
    <name evidence="2" type="ORF">DKW60_15540</name>
</gene>
<dbReference type="InterPro" id="IPR007357">
    <property type="entry name" value="PhrB-like"/>
</dbReference>
<keyword evidence="3" id="KW-1185">Reference proteome</keyword>
<organism evidence="2 3">
    <name type="scientific">Leucothrix pacifica</name>
    <dbReference type="NCBI Taxonomy" id="1247513"/>
    <lineage>
        <taxon>Bacteria</taxon>
        <taxon>Pseudomonadati</taxon>
        <taxon>Pseudomonadota</taxon>
        <taxon>Gammaproteobacteria</taxon>
        <taxon>Thiotrichales</taxon>
        <taxon>Thiotrichaceae</taxon>
        <taxon>Leucothrix</taxon>
    </lineage>
</organism>
<sequence length="509" mass="59146">MRRLFIILGDQLDRESLIFKHADREQDHFWMAEVAEESTHVWSHKQRTALFLSAMRHFAQWLKGEAYPLTYLAMDSHEFPSLSDALGDFLSEHQPEEVWMVKPGDYRVFKSLAETCKAHDTDIKQLHDQHFLSTPAEFKQWADGKKQLRMEYWYRQLRKQYKVLMSDDKTPEGGKWNYDQSNRKSFGKDGPQKVPKTLEWPQDDITKDVIVLVNDRFADHPGELESLHWPVTPEQAEQALARFLDEALPQFGDYQDAMWTGEPFLNHSLISAAMNLKMLHPMTVIEQAELRYHHGDAPLAAVEGFIRQILGWREYVRGLYWLHMPDWLEMNALGAKQDLPDFYWTAETDMTCLRESIGQTLKYGYAHHIQRLMVTGLFALVYGVDPKQVHEWYLAVYVDAVEWVELPNTLGMSQYADDGIMASKPYAASGQYINRMSNYCKHCKYDPKLAVGDKACSVTTLYWDFLDTHRERLAANPRMGFMLKNLQAKSSEDIAAIKAQAVTFRERTS</sequence>
<dbReference type="EMBL" id="QGKM01000047">
    <property type="protein sequence ID" value="PWQ95134.1"/>
    <property type="molecule type" value="Genomic_DNA"/>
</dbReference>